<keyword evidence="2" id="KW-1185">Reference proteome</keyword>
<comment type="caution">
    <text evidence="1">The sequence shown here is derived from an EMBL/GenBank/DDBJ whole genome shotgun (WGS) entry which is preliminary data.</text>
</comment>
<reference evidence="1" key="1">
    <citation type="submission" date="2022-07" db="EMBL/GenBank/DDBJ databases">
        <title>Genome Sequence of Phlebia brevispora.</title>
        <authorList>
            <person name="Buettner E."/>
        </authorList>
    </citation>
    <scope>NUCLEOTIDE SEQUENCE</scope>
    <source>
        <strain evidence="1">MPL23</strain>
    </source>
</reference>
<sequence>MFELGVRQANVPRQALLFQSPPLSESPSPSKSGASHHDRWACGKGKGRHSPCAASSGVAHSLAFGELVQLGAGVELAARCAADKLDCEGALAVIMSERETRPRHLPAPNAFTYSPRDRDVRPKLNETARRDSLLIASAYARLQDTTMATVTDPDVIEPNVTTVLQEMMLQLQLITKQLSGMQRPDSGSTGDDNFEKVDTSLQEKEEAWETVVDTLKEREQRTTDSWKDELNNILIFSGLFSAIATAFTIVSIAWLQQDPGDATNIFLAHFSLQFSNFVVTSNNINSSTPALPLQNVTSSLSLSLLRRTRQCPLGSESDVQSDRCLLRHHRTAMAATTPNPDWCFATASSQPSVTSLRRAHHVAGSRHYCALSCDSAGYIFAGVEMGDQCWCANELAASIVSAPLANECNWPCQGGYTYSCGAYERVQIFSKS</sequence>
<evidence type="ECO:0000313" key="2">
    <source>
        <dbReference type="Proteomes" id="UP001148662"/>
    </source>
</evidence>
<gene>
    <name evidence="1" type="ORF">NM688_g5634</name>
</gene>
<dbReference type="Proteomes" id="UP001148662">
    <property type="component" value="Unassembled WGS sequence"/>
</dbReference>
<evidence type="ECO:0000313" key="1">
    <source>
        <dbReference type="EMBL" id="KAJ3545337.1"/>
    </source>
</evidence>
<accession>A0ACC1SS72</accession>
<dbReference type="EMBL" id="JANHOG010001060">
    <property type="protein sequence ID" value="KAJ3545337.1"/>
    <property type="molecule type" value="Genomic_DNA"/>
</dbReference>
<organism evidence="1 2">
    <name type="scientific">Phlebia brevispora</name>
    <dbReference type="NCBI Taxonomy" id="194682"/>
    <lineage>
        <taxon>Eukaryota</taxon>
        <taxon>Fungi</taxon>
        <taxon>Dikarya</taxon>
        <taxon>Basidiomycota</taxon>
        <taxon>Agaricomycotina</taxon>
        <taxon>Agaricomycetes</taxon>
        <taxon>Polyporales</taxon>
        <taxon>Meruliaceae</taxon>
        <taxon>Phlebia</taxon>
    </lineage>
</organism>
<proteinExistence type="predicted"/>
<protein>
    <submittedName>
        <fullName evidence="1">Uncharacterized protein</fullName>
    </submittedName>
</protein>
<name>A0ACC1SS72_9APHY</name>